<keyword evidence="1" id="KW-0614">Plasmid</keyword>
<name>F0RR94_DEIPM</name>
<reference evidence="2" key="1">
    <citation type="submission" date="2011-02" db="EMBL/GenBank/DDBJ databases">
        <title>The complete sequence of plasmid4 of Deinococcus proteolyticus DSM 20540.</title>
        <authorList>
            <consortium name="US DOE Joint Genome Institute (JGI-PGF)"/>
            <person name="Lucas S."/>
            <person name="Copeland A."/>
            <person name="Lapidus A."/>
            <person name="Bruce D."/>
            <person name="Goodwin L."/>
            <person name="Pitluck S."/>
            <person name="Kyrpides N."/>
            <person name="Mavromatis K."/>
            <person name="Pagani I."/>
            <person name="Ivanova N."/>
            <person name="Ovchinnikova G."/>
            <person name="Zeytun A."/>
            <person name="Detter J.C."/>
            <person name="Han C."/>
            <person name="Land M."/>
            <person name="Hauser L."/>
            <person name="Markowitz V."/>
            <person name="Cheng J.-F."/>
            <person name="Hugenholtz P."/>
            <person name="Woyke T."/>
            <person name="Wu D."/>
            <person name="Pukall R."/>
            <person name="Steenblock K."/>
            <person name="Brambilla E."/>
            <person name="Klenk H.-P."/>
            <person name="Eisen J.A."/>
        </authorList>
    </citation>
    <scope>NUCLEOTIDE SEQUENCE [LARGE SCALE GENOMIC DNA]</scope>
    <source>
        <strain evidence="2">ATCC 35074 / DSM 20540 / JCM 6276 / NBRC 101906 / NCIMB 13154 / VKM Ac-1939 / CCM 2703 / MRP</strain>
        <plasmid evidence="2">Plasmid pDEIPR04</plasmid>
    </source>
</reference>
<evidence type="ECO:0000313" key="1">
    <source>
        <dbReference type="EMBL" id="ADY27803.1"/>
    </source>
</evidence>
<dbReference type="KEGG" id="dpt:Deipr_2703"/>
<protein>
    <recommendedName>
        <fullName evidence="3">Transcriptional regulator</fullName>
    </recommendedName>
</protein>
<dbReference type="Pfam" id="PF13711">
    <property type="entry name" value="DUF4160"/>
    <property type="match status" value="1"/>
</dbReference>
<dbReference type="RefSeq" id="WP_013616047.1">
    <property type="nucleotide sequence ID" value="NC_015163.1"/>
</dbReference>
<keyword evidence="2" id="KW-1185">Reference proteome</keyword>
<dbReference type="Proteomes" id="UP000007718">
    <property type="component" value="Plasmid pDEIPR04"/>
</dbReference>
<reference evidence="1 2" key="2">
    <citation type="journal article" date="2012" name="Stand. Genomic Sci.">
        <title>Complete genome sequence of the orange-red pigmented, radioresistant Deinococcus proteolyticus type strain (MRP(T)).</title>
        <authorList>
            <person name="Copeland A."/>
            <person name="Zeytun A."/>
            <person name="Yassawong M."/>
            <person name="Nolan M."/>
            <person name="Lucas S."/>
            <person name="Hammon N."/>
            <person name="Deshpande S."/>
            <person name="Cheng J.F."/>
            <person name="Han C."/>
            <person name="Tapia R."/>
            <person name="Goodwin L.A."/>
            <person name="Pitluck S."/>
            <person name="Mavromatis K."/>
            <person name="Liolios K."/>
            <person name="Pagani I."/>
            <person name="Ivanova N."/>
            <person name="Mikhailova N."/>
            <person name="Pati A."/>
            <person name="Chen A."/>
            <person name="Palaniappan K."/>
            <person name="Land M."/>
            <person name="Hauser L."/>
            <person name="Jeffries C.D."/>
            <person name="Brambilla E.M."/>
            <person name="Rohde M."/>
            <person name="Sikorski J."/>
            <person name="Pukall R."/>
            <person name="Goker M."/>
            <person name="Detter J.C."/>
            <person name="Woyke T."/>
            <person name="Bristow J."/>
            <person name="Eisen J.A."/>
            <person name="Markowitz V."/>
            <person name="Hugenholtz P."/>
            <person name="Kyrpides N.C."/>
            <person name="Klenk H.P."/>
            <person name="Lapidus A."/>
        </authorList>
    </citation>
    <scope>NUCLEOTIDE SEQUENCE [LARGE SCALE GENOMIC DNA]</scope>
    <source>
        <strain evidence="2">ATCC 35074 / DSM 20540 / JCM 6276 / NBRC 101906 / NCIMB 13154 / VKM Ac-1939 / CCM 2703 / MRP</strain>
        <plasmid evidence="2">Plasmid pDEIPR04</plasmid>
    </source>
</reference>
<sequence>MPELTRFFGIRITMYFSDHNPPHFHAEYGDDEAVFGIQELAVLEGQLSKRATRLVLEWAAMHQAELMEAWNAASNNEAPGKISPLE</sequence>
<proteinExistence type="predicted"/>
<evidence type="ECO:0008006" key="3">
    <source>
        <dbReference type="Google" id="ProtNLM"/>
    </source>
</evidence>
<evidence type="ECO:0000313" key="2">
    <source>
        <dbReference type="Proteomes" id="UP000007718"/>
    </source>
</evidence>
<accession>F0RR94</accession>
<organism evidence="1 2">
    <name type="scientific">Deinococcus proteolyticus (strain ATCC 35074 / DSM 20540 / JCM 6276 / NBRC 101906 / NCIMB 13154 / VKM Ac-1939 / CCM 2703 / MRP)</name>
    <dbReference type="NCBI Taxonomy" id="693977"/>
    <lineage>
        <taxon>Bacteria</taxon>
        <taxon>Thermotogati</taxon>
        <taxon>Deinococcota</taxon>
        <taxon>Deinococci</taxon>
        <taxon>Deinococcales</taxon>
        <taxon>Deinococcaceae</taxon>
        <taxon>Deinococcus</taxon>
    </lineage>
</organism>
<gene>
    <name evidence="1" type="ordered locus">Deipr_2703</name>
</gene>
<geneLocation type="plasmid" evidence="1 2">
    <name>pDEIPR04</name>
</geneLocation>
<dbReference type="InterPro" id="IPR025427">
    <property type="entry name" value="DUF4160"/>
</dbReference>
<dbReference type="OrthoDB" id="122670at2"/>
<dbReference type="AlphaFoldDB" id="F0RR94"/>
<dbReference type="HOGENOM" id="CLU_162083_0_0_0"/>
<dbReference type="EMBL" id="CP002540">
    <property type="protein sequence ID" value="ADY27803.1"/>
    <property type="molecule type" value="Genomic_DNA"/>
</dbReference>